<keyword evidence="2" id="KW-1133">Transmembrane helix</keyword>
<organism evidence="3 4">
    <name type="scientific">Xenopus laevis</name>
    <name type="common">African clawed frog</name>
    <dbReference type="NCBI Taxonomy" id="8355"/>
    <lineage>
        <taxon>Eukaryota</taxon>
        <taxon>Metazoa</taxon>
        <taxon>Chordata</taxon>
        <taxon>Craniata</taxon>
        <taxon>Vertebrata</taxon>
        <taxon>Euteleostomi</taxon>
        <taxon>Amphibia</taxon>
        <taxon>Batrachia</taxon>
        <taxon>Anura</taxon>
        <taxon>Pipoidea</taxon>
        <taxon>Pipidae</taxon>
        <taxon>Xenopodinae</taxon>
        <taxon>Xenopus</taxon>
        <taxon>Xenopus</taxon>
    </lineage>
</organism>
<gene>
    <name evidence="3" type="ORF">XELAEV_18019831mg</name>
</gene>
<keyword evidence="2" id="KW-0812">Transmembrane</keyword>
<dbReference type="Proteomes" id="UP000694892">
    <property type="component" value="Chromosome 3S"/>
</dbReference>
<feature type="compositionally biased region" description="Polar residues" evidence="1">
    <location>
        <begin position="69"/>
        <end position="78"/>
    </location>
</feature>
<dbReference type="AlphaFoldDB" id="A0A974D6J7"/>
<name>A0A974D6J7_XENLA</name>
<evidence type="ECO:0000256" key="2">
    <source>
        <dbReference type="SAM" id="Phobius"/>
    </source>
</evidence>
<keyword evidence="2" id="KW-0472">Membrane</keyword>
<dbReference type="EMBL" id="CM004471">
    <property type="protein sequence ID" value="OCT86137.1"/>
    <property type="molecule type" value="Genomic_DNA"/>
</dbReference>
<feature type="region of interest" description="Disordered" evidence="1">
    <location>
        <begin position="69"/>
        <end position="95"/>
    </location>
</feature>
<evidence type="ECO:0000313" key="4">
    <source>
        <dbReference type="Proteomes" id="UP000694892"/>
    </source>
</evidence>
<proteinExistence type="predicted"/>
<protein>
    <submittedName>
        <fullName evidence="3">Uncharacterized protein</fullName>
    </submittedName>
</protein>
<sequence length="95" mass="10266">MCSISSPIVLGISVLFAQQIAPVFSLQDISPLSVFLWFVEAAILDVQMCVCVCSVIHSSTMKRHFLHLSNSKGGQSKRSPNEPDLSPKMATKSSG</sequence>
<feature type="transmembrane region" description="Helical" evidence="2">
    <location>
        <begin position="35"/>
        <end position="56"/>
    </location>
</feature>
<evidence type="ECO:0000256" key="1">
    <source>
        <dbReference type="SAM" id="MobiDB-lite"/>
    </source>
</evidence>
<accession>A0A974D6J7</accession>
<reference evidence="4" key="1">
    <citation type="journal article" date="2016" name="Nature">
        <title>Genome evolution in the allotetraploid frog Xenopus laevis.</title>
        <authorList>
            <person name="Session A.M."/>
            <person name="Uno Y."/>
            <person name="Kwon T."/>
            <person name="Chapman J.A."/>
            <person name="Toyoda A."/>
            <person name="Takahashi S."/>
            <person name="Fukui A."/>
            <person name="Hikosaka A."/>
            <person name="Suzuki A."/>
            <person name="Kondo M."/>
            <person name="van Heeringen S.J."/>
            <person name="Quigley I."/>
            <person name="Heinz S."/>
            <person name="Ogino H."/>
            <person name="Ochi H."/>
            <person name="Hellsten U."/>
            <person name="Lyons J.B."/>
            <person name="Simakov O."/>
            <person name="Putnam N."/>
            <person name="Stites J."/>
            <person name="Kuroki Y."/>
            <person name="Tanaka T."/>
            <person name="Michiue T."/>
            <person name="Watanabe M."/>
            <person name="Bogdanovic O."/>
            <person name="Lister R."/>
            <person name="Georgiou G."/>
            <person name="Paranjpe S.S."/>
            <person name="van Kruijsbergen I."/>
            <person name="Shu S."/>
            <person name="Carlson J."/>
            <person name="Kinoshita T."/>
            <person name="Ohta Y."/>
            <person name="Mawaribuchi S."/>
            <person name="Jenkins J."/>
            <person name="Grimwood J."/>
            <person name="Schmutz J."/>
            <person name="Mitros T."/>
            <person name="Mozaffari S.V."/>
            <person name="Suzuki Y."/>
            <person name="Haramoto Y."/>
            <person name="Yamamoto T.S."/>
            <person name="Takagi C."/>
            <person name="Heald R."/>
            <person name="Miller K."/>
            <person name="Haudenschild C."/>
            <person name="Kitzman J."/>
            <person name="Nakayama T."/>
            <person name="Izutsu Y."/>
            <person name="Robert J."/>
            <person name="Fortriede J."/>
            <person name="Burns K."/>
            <person name="Lotay V."/>
            <person name="Karimi K."/>
            <person name="Yasuoka Y."/>
            <person name="Dichmann D.S."/>
            <person name="Flajnik M.F."/>
            <person name="Houston D.W."/>
            <person name="Shendure J."/>
            <person name="DuPasquier L."/>
            <person name="Vize P.D."/>
            <person name="Zorn A.M."/>
            <person name="Ito M."/>
            <person name="Marcotte E.M."/>
            <person name="Wallingford J.B."/>
            <person name="Ito Y."/>
            <person name="Asashima M."/>
            <person name="Ueno N."/>
            <person name="Matsuda Y."/>
            <person name="Veenstra G.J."/>
            <person name="Fujiyama A."/>
            <person name="Harland R.M."/>
            <person name="Taira M."/>
            <person name="Rokhsar D.S."/>
        </authorList>
    </citation>
    <scope>NUCLEOTIDE SEQUENCE [LARGE SCALE GENOMIC DNA]</scope>
    <source>
        <strain evidence="4">J</strain>
    </source>
</reference>
<evidence type="ECO:0000313" key="3">
    <source>
        <dbReference type="EMBL" id="OCT86137.1"/>
    </source>
</evidence>